<dbReference type="GO" id="GO:0070901">
    <property type="term" value="P:mitochondrial tRNA methylation"/>
    <property type="evidence" value="ECO:0007669"/>
    <property type="project" value="TreeGrafter"/>
</dbReference>
<dbReference type="Proteomes" id="UP000053989">
    <property type="component" value="Unassembled WGS sequence"/>
</dbReference>
<dbReference type="Pfam" id="PF25133">
    <property type="entry name" value="TYW2_N_2"/>
    <property type="match status" value="1"/>
</dbReference>
<dbReference type="Gene3D" id="3.30.300.110">
    <property type="entry name" value="Met-10+ protein-like domains"/>
    <property type="match status" value="1"/>
</dbReference>
<evidence type="ECO:0000256" key="8">
    <source>
        <dbReference type="ARBA" id="ARBA00023242"/>
    </source>
</evidence>
<dbReference type="FunFam" id="3.30.300.110:FF:000001">
    <property type="entry name" value="tRNA (guanine(37)-N1)-methyltransferase"/>
    <property type="match status" value="1"/>
</dbReference>
<evidence type="ECO:0000256" key="6">
    <source>
        <dbReference type="ARBA" id="ARBA00022694"/>
    </source>
</evidence>
<dbReference type="EMBL" id="KN822005">
    <property type="protein sequence ID" value="KIM70296.1"/>
    <property type="molecule type" value="Genomic_DNA"/>
</dbReference>
<dbReference type="EC" id="2.1.1.228" evidence="10"/>
<feature type="binding site" evidence="10">
    <location>
        <position position="360"/>
    </location>
    <ligand>
        <name>S-adenosyl-L-methionine</name>
        <dbReference type="ChEBI" id="CHEBI:59789"/>
    </ligand>
</feature>
<keyword evidence="4 10" id="KW-0808">Transferase</keyword>
<dbReference type="Gene3D" id="3.40.50.150">
    <property type="entry name" value="Vaccinia Virus protein VP39"/>
    <property type="match status" value="1"/>
</dbReference>
<feature type="binding site" evidence="10">
    <location>
        <begin position="289"/>
        <end position="290"/>
    </location>
    <ligand>
        <name>S-adenosyl-L-methionine</name>
        <dbReference type="ChEBI" id="CHEBI:59789"/>
    </ligand>
</feature>
<dbReference type="HOGENOM" id="CLU_022610_2_3_1"/>
<dbReference type="PANTHER" id="PTHR23245">
    <property type="entry name" value="TRNA METHYLTRANSFERASE"/>
    <property type="match status" value="1"/>
</dbReference>
<dbReference type="OrthoDB" id="408788at2759"/>
<reference evidence="13" key="2">
    <citation type="submission" date="2015-01" db="EMBL/GenBank/DDBJ databases">
        <title>Evolutionary Origins and Diversification of the Mycorrhizal Mutualists.</title>
        <authorList>
            <consortium name="DOE Joint Genome Institute"/>
            <consortium name="Mycorrhizal Genomics Consortium"/>
            <person name="Kohler A."/>
            <person name="Kuo A."/>
            <person name="Nagy L.G."/>
            <person name="Floudas D."/>
            <person name="Copeland A."/>
            <person name="Barry K.W."/>
            <person name="Cichocki N."/>
            <person name="Veneault-Fourrey C."/>
            <person name="LaButti K."/>
            <person name="Lindquist E.A."/>
            <person name="Lipzen A."/>
            <person name="Lundell T."/>
            <person name="Morin E."/>
            <person name="Murat C."/>
            <person name="Riley R."/>
            <person name="Ohm R."/>
            <person name="Sun H."/>
            <person name="Tunlid A."/>
            <person name="Henrissat B."/>
            <person name="Grigoriev I.V."/>
            <person name="Hibbett D.S."/>
            <person name="Martin F."/>
        </authorList>
    </citation>
    <scope>NUCLEOTIDE SEQUENCE [LARGE SCALE GENOMIC DNA]</scope>
    <source>
        <strain evidence="13">Foug A</strain>
    </source>
</reference>
<dbReference type="GO" id="GO:0005759">
    <property type="term" value="C:mitochondrial matrix"/>
    <property type="evidence" value="ECO:0007669"/>
    <property type="project" value="UniProtKB-SubCell"/>
</dbReference>
<protein>
    <recommendedName>
        <fullName evidence="10">tRNA (guanine(37)-N1)-methyltransferase</fullName>
        <ecNumber evidence="10">2.1.1.228</ecNumber>
    </recommendedName>
    <alternativeName>
        <fullName evidence="10">M1G-methyltransferase</fullName>
    </alternativeName>
    <alternativeName>
        <fullName evidence="10">tRNA [GM37] methyltransferase</fullName>
    </alternativeName>
    <alternativeName>
        <fullName evidence="10">tRNA methyltransferase 5</fullName>
    </alternativeName>
</protein>
<comment type="function">
    <text evidence="10">Specifically methylates the N1 position of guanosine-37 in various cytoplasmic and mitochondrial tRNAs. Methylation is not dependent on the nature of the nucleoside 5' of the target nucleoside. This is the first step in the biosynthesis of wybutosine (yW), a modified base adjacent to the anticodon of tRNAs and required for accurate decoding.</text>
</comment>
<dbReference type="PROSITE" id="PS51684">
    <property type="entry name" value="SAM_MT_TRM5_TYW2"/>
    <property type="match status" value="1"/>
</dbReference>
<evidence type="ECO:0000256" key="7">
    <source>
        <dbReference type="ARBA" id="ARBA00023128"/>
    </source>
</evidence>
<dbReference type="InterPro" id="IPR056744">
    <property type="entry name" value="TRM5/TYW2-like_N"/>
</dbReference>
<reference evidence="12 13" key="1">
    <citation type="submission" date="2014-04" db="EMBL/GenBank/DDBJ databases">
        <authorList>
            <consortium name="DOE Joint Genome Institute"/>
            <person name="Kuo A."/>
            <person name="Kohler A."/>
            <person name="Nagy L.G."/>
            <person name="Floudas D."/>
            <person name="Copeland A."/>
            <person name="Barry K.W."/>
            <person name="Cichocki N."/>
            <person name="Veneault-Fourrey C."/>
            <person name="LaButti K."/>
            <person name="Lindquist E.A."/>
            <person name="Lipzen A."/>
            <person name="Lundell T."/>
            <person name="Morin E."/>
            <person name="Murat C."/>
            <person name="Sun H."/>
            <person name="Tunlid A."/>
            <person name="Henrissat B."/>
            <person name="Grigoriev I.V."/>
            <person name="Hibbett D.S."/>
            <person name="Martin F."/>
            <person name="Nordberg H.P."/>
            <person name="Cantor M.N."/>
            <person name="Hua S.X."/>
        </authorList>
    </citation>
    <scope>NUCLEOTIDE SEQUENCE [LARGE SCALE GENOMIC DNA]</scope>
    <source>
        <strain evidence="12 13">Foug A</strain>
    </source>
</reference>
<dbReference type="HAMAP" id="MF_03152">
    <property type="entry name" value="TRM5"/>
    <property type="match status" value="1"/>
</dbReference>
<dbReference type="STRING" id="1036808.A0A0C3ER44"/>
<dbReference type="InParanoid" id="A0A0C3ER44"/>
<evidence type="ECO:0000313" key="12">
    <source>
        <dbReference type="EMBL" id="KIM70296.1"/>
    </source>
</evidence>
<dbReference type="PANTHER" id="PTHR23245:SF36">
    <property type="entry name" value="TRNA (GUANINE(37)-N1)-METHYLTRANSFERASE"/>
    <property type="match status" value="1"/>
</dbReference>
<evidence type="ECO:0000259" key="11">
    <source>
        <dbReference type="PROSITE" id="PS51684"/>
    </source>
</evidence>
<feature type="domain" description="SAM-dependent methyltransferase TRM5/TYW2-type" evidence="11">
    <location>
        <begin position="134"/>
        <end position="451"/>
    </location>
</feature>
<keyword evidence="7 10" id="KW-0496">Mitochondrion</keyword>
<keyword evidence="5 10" id="KW-0949">S-adenosyl-L-methionine</keyword>
<gene>
    <name evidence="10" type="primary">TRM5</name>
    <name evidence="12" type="ORF">SCLCIDRAFT_101548</name>
</gene>
<keyword evidence="3 10" id="KW-0489">Methyltransferase</keyword>
<dbReference type="InterPro" id="IPR030382">
    <property type="entry name" value="MeTrfase_TRM5/TYW2"/>
</dbReference>
<proteinExistence type="inferred from homology"/>
<sequence>MQPALDISPPLHRGMENNLDRSAFHKSIPVLAVRIAAQKTGVLLKSDAMRSYVMDMPKIRSVVWDPSSSDDHRLVLLKISEEAALSPEARTLLIDHSAEIVDHTINLDYNYWTADDILQAILPEQLLDGSPTGFSVTGHIAHMNLNKEYLPYKNIIGQIILDKNPAIKTVVNKLDSIDNKFRFFKMELLAGEPNYIVEHHESNCRFIFDFSKVYWNSRLHTEHDRLVQLFKPEDVIADVFAGVGPFAIPAARKGCAVLANDLNPDSVHYLSKNIATNDVADLVHASCEDGREFIRTSVSKVMETSFPPYSGPRISRVKGKRRRREIQALEHRERHPTCTAPCSDTLTQPPRKAVTRFVMNLPDSALDFLDAFQGILSAQDDAERKLCYPAMPMIHCYCFTRELEQDKAELDIKERAENRLGHRIEEDVSFHLVRSVAPNKYMYCISFRLPRDVVFGR</sequence>
<dbReference type="SUPFAM" id="SSF53335">
    <property type="entry name" value="S-adenosyl-L-methionine-dependent methyltransferases"/>
    <property type="match status" value="1"/>
</dbReference>
<comment type="subcellular location">
    <subcellularLocation>
        <location evidence="10">Mitochondrion matrix</location>
    </subcellularLocation>
    <subcellularLocation>
        <location evidence="10">Nucleus</location>
    </subcellularLocation>
    <subcellularLocation>
        <location evidence="10">Cytoplasm</location>
    </subcellularLocation>
    <text evidence="10">Predominantly in the mitochondria and in the nucleus.</text>
</comment>
<dbReference type="GO" id="GO:0052906">
    <property type="term" value="F:tRNA (guanine(37)-N1)-methyltransferase activity"/>
    <property type="evidence" value="ECO:0007669"/>
    <property type="project" value="UniProtKB-UniRule"/>
</dbReference>
<evidence type="ECO:0000256" key="4">
    <source>
        <dbReference type="ARBA" id="ARBA00022679"/>
    </source>
</evidence>
<evidence type="ECO:0000256" key="2">
    <source>
        <dbReference type="ARBA" id="ARBA00022490"/>
    </source>
</evidence>
<accession>A0A0C3ER44</accession>
<feature type="binding site" evidence="10">
    <location>
        <position position="223"/>
    </location>
    <ligand>
        <name>S-adenosyl-L-methionine</name>
        <dbReference type="ChEBI" id="CHEBI:59789"/>
    </ligand>
</feature>
<dbReference type="InterPro" id="IPR056743">
    <property type="entry name" value="TRM5-TYW2-like_MTfase"/>
</dbReference>
<dbReference type="InterPro" id="IPR029063">
    <property type="entry name" value="SAM-dependent_MTases_sf"/>
</dbReference>
<evidence type="ECO:0000313" key="13">
    <source>
        <dbReference type="Proteomes" id="UP000053989"/>
    </source>
</evidence>
<evidence type="ECO:0000256" key="10">
    <source>
        <dbReference type="HAMAP-Rule" id="MF_03152"/>
    </source>
</evidence>
<dbReference type="Pfam" id="PF02475">
    <property type="entry name" value="TRM5-TYW2_MTfase"/>
    <property type="match status" value="1"/>
</dbReference>
<organism evidence="12 13">
    <name type="scientific">Scleroderma citrinum Foug A</name>
    <dbReference type="NCBI Taxonomy" id="1036808"/>
    <lineage>
        <taxon>Eukaryota</taxon>
        <taxon>Fungi</taxon>
        <taxon>Dikarya</taxon>
        <taxon>Basidiomycota</taxon>
        <taxon>Agaricomycotina</taxon>
        <taxon>Agaricomycetes</taxon>
        <taxon>Agaricomycetidae</taxon>
        <taxon>Boletales</taxon>
        <taxon>Sclerodermatineae</taxon>
        <taxon>Sclerodermataceae</taxon>
        <taxon>Scleroderma</taxon>
    </lineage>
</organism>
<comment type="catalytic activity">
    <reaction evidence="9 10">
        <text>guanosine(37) in tRNA + S-adenosyl-L-methionine = N(1)-methylguanosine(37) in tRNA + S-adenosyl-L-homocysteine + H(+)</text>
        <dbReference type="Rhea" id="RHEA:36899"/>
        <dbReference type="Rhea" id="RHEA-COMP:10145"/>
        <dbReference type="Rhea" id="RHEA-COMP:10147"/>
        <dbReference type="ChEBI" id="CHEBI:15378"/>
        <dbReference type="ChEBI" id="CHEBI:57856"/>
        <dbReference type="ChEBI" id="CHEBI:59789"/>
        <dbReference type="ChEBI" id="CHEBI:73542"/>
        <dbReference type="ChEBI" id="CHEBI:74269"/>
        <dbReference type="EC" id="2.1.1.228"/>
    </reaction>
</comment>
<feature type="binding site" evidence="10">
    <location>
        <begin position="261"/>
        <end position="262"/>
    </location>
    <ligand>
        <name>S-adenosyl-L-methionine</name>
        <dbReference type="ChEBI" id="CHEBI:59789"/>
    </ligand>
</feature>
<evidence type="ECO:0000256" key="1">
    <source>
        <dbReference type="ARBA" id="ARBA00009775"/>
    </source>
</evidence>
<dbReference type="CDD" id="cd02440">
    <property type="entry name" value="AdoMet_MTases"/>
    <property type="match status" value="1"/>
</dbReference>
<keyword evidence="2 10" id="KW-0963">Cytoplasm</keyword>
<evidence type="ECO:0000256" key="5">
    <source>
        <dbReference type="ARBA" id="ARBA00022691"/>
    </source>
</evidence>
<keyword evidence="6 10" id="KW-0819">tRNA processing</keyword>
<dbReference type="FunCoup" id="A0A0C3ER44">
    <property type="interactions" value="374"/>
</dbReference>
<comment type="similarity">
    <text evidence="10">Belongs to the TRM5 / TYW2 family.</text>
</comment>
<evidence type="ECO:0000256" key="9">
    <source>
        <dbReference type="ARBA" id="ARBA00047783"/>
    </source>
</evidence>
<keyword evidence="8 10" id="KW-0539">Nucleus</keyword>
<comment type="similarity">
    <text evidence="1">Belongs to the class I-like SAM-binding methyltransferase superfamily. TRM5/TYW2 family.</text>
</comment>
<name>A0A0C3ER44_9AGAM</name>
<evidence type="ECO:0000256" key="3">
    <source>
        <dbReference type="ARBA" id="ARBA00022603"/>
    </source>
</evidence>
<comment type="subunit">
    <text evidence="10">Monomer.</text>
</comment>
<dbReference type="GO" id="GO:0002939">
    <property type="term" value="P:tRNA N1-guanine methylation"/>
    <property type="evidence" value="ECO:0007669"/>
    <property type="project" value="TreeGrafter"/>
</dbReference>
<dbReference type="AlphaFoldDB" id="A0A0C3ER44"/>
<dbReference type="GO" id="GO:0005634">
    <property type="term" value="C:nucleus"/>
    <property type="evidence" value="ECO:0007669"/>
    <property type="project" value="UniProtKB-SubCell"/>
</dbReference>
<dbReference type="InterPro" id="IPR025792">
    <property type="entry name" value="tRNA_Gua_MeTrfase_euk"/>
</dbReference>
<keyword evidence="13" id="KW-1185">Reference proteome</keyword>